<dbReference type="Gene3D" id="2.60.120.260">
    <property type="entry name" value="Galactose-binding domain-like"/>
    <property type="match status" value="1"/>
</dbReference>
<dbReference type="SUPFAM" id="SSF50370">
    <property type="entry name" value="Ricin B-like lectins"/>
    <property type="match status" value="1"/>
</dbReference>
<gene>
    <name evidence="3" type="ORF">ACFFH7_44020</name>
</gene>
<feature type="signal peptide" evidence="1">
    <location>
        <begin position="1"/>
        <end position="32"/>
    </location>
</feature>
<dbReference type="InterPro" id="IPR008979">
    <property type="entry name" value="Galactose-bd-like_sf"/>
</dbReference>
<sequence>MSRRRLATSVATAILVALSALAALLSSTTASAATTDQTFLTFYGWWDNTPPGGDISYPQIHDTAGGVGSYDDPITFATDTGEYKAGTKVWVPRVRKYFIMEDSCEECSADWNGKGPNGGPKLHHIDLWLGGKGGSAMDAIDCEDALTHYNSDNTPTLEPVVVNPPSNEDYDSTPIFNINTGACYGGAKPNTTVGSYKNNSTGLCIDDPGNSSSSGTTLKMAACNGSAEQTFTFHGAFLVINNLCATISGSTVKLGKCDGGPNSQLSINPDGTINDIQSGKKCFRDASGTLGTGSCSGTVSKWTFSPAGQAGLSVAVNPASATVKPGASTTATVAVTGGTGSVALSATGVPAGVSVSFNPASVSGSGNSTMTVAASDTAKSGTFTVVGTNGSDTKSATFALTVSTGGGTSTLLSQGKTATSSSVESSTYAPAKAFDGNLTSTRWASKEGSNSEWLQVDLGAGHSVTEVKLTWEAAYGKSYAIQTSDDGSNWTTIYSTTTGNGGTDDLTGLAGSGRYVRMNGVARGTSYGYSLYEMQVYGS</sequence>
<reference evidence="3 4" key="1">
    <citation type="submission" date="2024-09" db="EMBL/GenBank/DDBJ databases">
        <authorList>
            <person name="Sun Q."/>
            <person name="Mori K."/>
        </authorList>
    </citation>
    <scope>NUCLEOTIDE SEQUENCE [LARGE SCALE GENOMIC DNA]</scope>
    <source>
        <strain evidence="3 4">TBRC 1432</strain>
    </source>
</reference>
<dbReference type="Pfam" id="PF00652">
    <property type="entry name" value="Ricin_B_lectin"/>
    <property type="match status" value="1"/>
</dbReference>
<dbReference type="InterPro" id="IPR035992">
    <property type="entry name" value="Ricin_B-like_lectins"/>
</dbReference>
<comment type="caution">
    <text evidence="3">The sequence shown here is derived from an EMBL/GenBank/DDBJ whole genome shotgun (WGS) entry which is preliminary data.</text>
</comment>
<dbReference type="RefSeq" id="WP_273943966.1">
    <property type="nucleotide sequence ID" value="NZ_CP097263.1"/>
</dbReference>
<accession>A0ABV6N7G1</accession>
<name>A0ABV6N7G1_9PSEU</name>
<dbReference type="Proteomes" id="UP001589810">
    <property type="component" value="Unassembled WGS sequence"/>
</dbReference>
<proteinExistence type="predicted"/>
<feature type="chain" id="PRO_5046201524" evidence="1">
    <location>
        <begin position="33"/>
        <end position="539"/>
    </location>
</feature>
<evidence type="ECO:0000313" key="3">
    <source>
        <dbReference type="EMBL" id="MFC0548538.1"/>
    </source>
</evidence>
<dbReference type="EMBL" id="JBHLUD010000016">
    <property type="protein sequence ID" value="MFC0548538.1"/>
    <property type="molecule type" value="Genomic_DNA"/>
</dbReference>
<evidence type="ECO:0000259" key="2">
    <source>
        <dbReference type="PROSITE" id="PS50022"/>
    </source>
</evidence>
<organism evidence="3 4">
    <name type="scientific">Kutzneria chonburiensis</name>
    <dbReference type="NCBI Taxonomy" id="1483604"/>
    <lineage>
        <taxon>Bacteria</taxon>
        <taxon>Bacillati</taxon>
        <taxon>Actinomycetota</taxon>
        <taxon>Actinomycetes</taxon>
        <taxon>Pseudonocardiales</taxon>
        <taxon>Pseudonocardiaceae</taxon>
        <taxon>Kutzneria</taxon>
    </lineage>
</organism>
<dbReference type="SUPFAM" id="SSF49785">
    <property type="entry name" value="Galactose-binding domain-like"/>
    <property type="match status" value="1"/>
</dbReference>
<feature type="domain" description="F5/8 type C" evidence="2">
    <location>
        <begin position="399"/>
        <end position="539"/>
    </location>
</feature>
<dbReference type="SMART" id="SM00458">
    <property type="entry name" value="RICIN"/>
    <property type="match status" value="1"/>
</dbReference>
<keyword evidence="4" id="KW-1185">Reference proteome</keyword>
<keyword evidence="1" id="KW-0732">Signal</keyword>
<protein>
    <submittedName>
        <fullName evidence="3">Discoidin domain-containing protein</fullName>
    </submittedName>
</protein>
<dbReference type="InterPro" id="IPR000421">
    <property type="entry name" value="FA58C"/>
</dbReference>
<dbReference type="Pfam" id="PF00754">
    <property type="entry name" value="F5_F8_type_C"/>
    <property type="match status" value="1"/>
</dbReference>
<dbReference type="Gene3D" id="2.80.10.50">
    <property type="match status" value="2"/>
</dbReference>
<evidence type="ECO:0000313" key="4">
    <source>
        <dbReference type="Proteomes" id="UP001589810"/>
    </source>
</evidence>
<dbReference type="InterPro" id="IPR000772">
    <property type="entry name" value="Ricin_B_lectin"/>
</dbReference>
<dbReference type="PROSITE" id="PS50022">
    <property type="entry name" value="FA58C_3"/>
    <property type="match status" value="1"/>
</dbReference>
<dbReference type="PROSITE" id="PS50231">
    <property type="entry name" value="RICIN_B_LECTIN"/>
    <property type="match status" value="1"/>
</dbReference>
<evidence type="ECO:0000256" key="1">
    <source>
        <dbReference type="SAM" id="SignalP"/>
    </source>
</evidence>